<dbReference type="AlphaFoldDB" id="A0AA96WHX4"/>
<dbReference type="RefSeq" id="WP_316431773.1">
    <property type="nucleotide sequence ID" value="NZ_CP053586.1"/>
</dbReference>
<dbReference type="EMBL" id="CP053586">
    <property type="protein sequence ID" value="WNZ25618.1"/>
    <property type="molecule type" value="Genomic_DNA"/>
</dbReference>
<evidence type="ECO:0000256" key="1">
    <source>
        <dbReference type="SAM" id="SignalP"/>
    </source>
</evidence>
<accession>A0AA96WHX4</accession>
<sequence>MGTVGATLALLSNSLLAQEAVAPEDLYVGLWQGVDEVDGGNSLRSILPAESGFKVVGRDTWHGPCKYGDPATVLAQLSVEQESLVGTWNLDCQVGETAETGDRSFKVRYTFDPATETLTETLLDPQTEEPIDRIPIVFFRVSP</sequence>
<evidence type="ECO:0000313" key="2">
    <source>
        <dbReference type="EMBL" id="WNZ25618.1"/>
    </source>
</evidence>
<organism evidence="2">
    <name type="scientific">Leptolyngbya sp. NK1-12</name>
    <dbReference type="NCBI Taxonomy" id="2547451"/>
    <lineage>
        <taxon>Bacteria</taxon>
        <taxon>Bacillati</taxon>
        <taxon>Cyanobacteriota</taxon>
        <taxon>Cyanophyceae</taxon>
        <taxon>Leptolyngbyales</taxon>
        <taxon>Leptolyngbyaceae</taxon>
        <taxon>Leptolyngbya group</taxon>
        <taxon>Leptolyngbya</taxon>
    </lineage>
</organism>
<reference evidence="2" key="1">
    <citation type="submission" date="2020-05" db="EMBL/GenBank/DDBJ databases">
        <authorList>
            <person name="Zhu T."/>
            <person name="Keshari N."/>
            <person name="Lu X."/>
        </authorList>
    </citation>
    <scope>NUCLEOTIDE SEQUENCE</scope>
    <source>
        <strain evidence="2">NK1-12</strain>
    </source>
</reference>
<gene>
    <name evidence="2" type="ORF">HJG54_24120</name>
</gene>
<proteinExistence type="predicted"/>
<feature type="chain" id="PRO_5041703244" evidence="1">
    <location>
        <begin position="18"/>
        <end position="143"/>
    </location>
</feature>
<keyword evidence="1" id="KW-0732">Signal</keyword>
<protein>
    <submittedName>
        <fullName evidence="2">Uncharacterized protein</fullName>
    </submittedName>
</protein>
<feature type="signal peptide" evidence="1">
    <location>
        <begin position="1"/>
        <end position="17"/>
    </location>
</feature>
<name>A0AA96WHX4_9CYAN</name>